<feature type="domain" description="PAC" evidence="16">
    <location>
        <begin position="591"/>
        <end position="643"/>
    </location>
</feature>
<dbReference type="InterPro" id="IPR008207">
    <property type="entry name" value="Sig_transdc_His_kin_Hpt_dom"/>
</dbReference>
<evidence type="ECO:0000256" key="11">
    <source>
        <dbReference type="SAM" id="Coils"/>
    </source>
</evidence>
<dbReference type="PANTHER" id="PTHR45339:SF3">
    <property type="entry name" value="HISTIDINE KINASE"/>
    <property type="match status" value="1"/>
</dbReference>
<dbReference type="Gene3D" id="3.30.450.20">
    <property type="entry name" value="PAS domain"/>
    <property type="match status" value="3"/>
</dbReference>
<dbReference type="InterPro" id="IPR006189">
    <property type="entry name" value="CHASE_dom"/>
</dbReference>
<feature type="transmembrane region" description="Helical" evidence="12">
    <location>
        <begin position="27"/>
        <end position="47"/>
    </location>
</feature>
<dbReference type="InterPro" id="IPR013767">
    <property type="entry name" value="PAS_fold"/>
</dbReference>
<dbReference type="PRINTS" id="PR00344">
    <property type="entry name" value="BCTRLSENSOR"/>
</dbReference>
<evidence type="ECO:0000256" key="8">
    <source>
        <dbReference type="ARBA" id="ARBA00023136"/>
    </source>
</evidence>
<dbReference type="Gene3D" id="3.40.50.2300">
    <property type="match status" value="2"/>
</dbReference>
<dbReference type="EMBL" id="RJLS01000018">
    <property type="protein sequence ID" value="RNM21731.1"/>
    <property type="molecule type" value="Genomic_DNA"/>
</dbReference>
<dbReference type="InterPro" id="IPR000014">
    <property type="entry name" value="PAS"/>
</dbReference>
<dbReference type="CDD" id="cd00082">
    <property type="entry name" value="HisKA"/>
    <property type="match status" value="1"/>
</dbReference>
<feature type="domain" description="Histidine kinase" evidence="13">
    <location>
        <begin position="799"/>
        <end position="1020"/>
    </location>
</feature>
<feature type="domain" description="PAC" evidence="16">
    <location>
        <begin position="431"/>
        <end position="483"/>
    </location>
</feature>
<dbReference type="PROSITE" id="PS50839">
    <property type="entry name" value="CHASE"/>
    <property type="match status" value="1"/>
</dbReference>
<evidence type="ECO:0000259" key="13">
    <source>
        <dbReference type="PROSITE" id="PS50109"/>
    </source>
</evidence>
<dbReference type="SMART" id="SM00448">
    <property type="entry name" value="REC"/>
    <property type="match status" value="2"/>
</dbReference>
<keyword evidence="7" id="KW-0902">Two-component regulatory system</keyword>
<dbReference type="SUPFAM" id="SSF47226">
    <property type="entry name" value="Histidine-containing phosphotransfer domain, HPT domain"/>
    <property type="match status" value="1"/>
</dbReference>
<dbReference type="SUPFAM" id="SSF55785">
    <property type="entry name" value="PYP-like sensor domain (PAS domain)"/>
    <property type="match status" value="3"/>
</dbReference>
<evidence type="ECO:0000256" key="6">
    <source>
        <dbReference type="ARBA" id="ARBA00022989"/>
    </source>
</evidence>
<dbReference type="Gene3D" id="1.20.120.160">
    <property type="entry name" value="HPT domain"/>
    <property type="match status" value="1"/>
</dbReference>
<feature type="domain" description="PAS" evidence="15">
    <location>
        <begin position="502"/>
        <end position="548"/>
    </location>
</feature>
<dbReference type="Pfam" id="PF01627">
    <property type="entry name" value="Hpt"/>
    <property type="match status" value="1"/>
</dbReference>
<feature type="transmembrane region" description="Helical" evidence="12">
    <location>
        <begin position="326"/>
        <end position="346"/>
    </location>
</feature>
<keyword evidence="8 12" id="KW-0472">Membrane</keyword>
<comment type="subcellular location">
    <subcellularLocation>
        <location evidence="2">Membrane</location>
    </subcellularLocation>
</comment>
<feature type="modified residue" description="4-aspartylphosphate" evidence="10">
    <location>
        <position position="1236"/>
    </location>
</feature>
<dbReference type="InterPro" id="IPR003661">
    <property type="entry name" value="HisK_dim/P_dom"/>
</dbReference>
<evidence type="ECO:0000256" key="5">
    <source>
        <dbReference type="ARBA" id="ARBA00022692"/>
    </source>
</evidence>
<dbReference type="NCBIfam" id="TIGR00229">
    <property type="entry name" value="sensory_box"/>
    <property type="match status" value="2"/>
</dbReference>
<dbReference type="InterPro" id="IPR000700">
    <property type="entry name" value="PAS-assoc_C"/>
</dbReference>
<keyword evidence="6 12" id="KW-1133">Transmembrane helix</keyword>
<evidence type="ECO:0000313" key="20">
    <source>
        <dbReference type="Proteomes" id="UP000271870"/>
    </source>
</evidence>
<dbReference type="PROSITE" id="PS50113">
    <property type="entry name" value="PAC"/>
    <property type="match status" value="3"/>
</dbReference>
<dbReference type="Proteomes" id="UP000271870">
    <property type="component" value="Unassembled WGS sequence"/>
</dbReference>
<dbReference type="Pfam" id="PF00072">
    <property type="entry name" value="Response_reg"/>
    <property type="match status" value="2"/>
</dbReference>
<dbReference type="PROSITE" id="PS50110">
    <property type="entry name" value="RESPONSE_REGULATORY"/>
    <property type="match status" value="2"/>
</dbReference>
<dbReference type="SUPFAM" id="SSF47384">
    <property type="entry name" value="Homodimeric domain of signal transducing histidine kinase"/>
    <property type="match status" value="1"/>
</dbReference>
<feature type="modified residue" description="4-aspartylphosphate" evidence="10">
    <location>
        <position position="1091"/>
    </location>
</feature>
<reference evidence="19 20" key="1">
    <citation type="submission" date="2018-11" db="EMBL/GenBank/DDBJ databases">
        <title>Characterization of surface water Dickeya isolates.</title>
        <authorList>
            <person name="Van Gijsegem F."/>
            <person name="Pedron J."/>
        </authorList>
    </citation>
    <scope>NUCLEOTIDE SEQUENCE [LARGE SCALE GENOMIC DNA]</scope>
    <source>
        <strain evidence="19 20">FVG10-MFV-A16</strain>
    </source>
</reference>
<dbReference type="InterPro" id="IPR004358">
    <property type="entry name" value="Sig_transdc_His_kin-like_C"/>
</dbReference>
<dbReference type="Pfam" id="PF08447">
    <property type="entry name" value="PAS_3"/>
    <property type="match status" value="1"/>
</dbReference>
<dbReference type="InterPro" id="IPR042240">
    <property type="entry name" value="CHASE_sf"/>
</dbReference>
<feature type="coiled-coil region" evidence="11">
    <location>
        <begin position="474"/>
        <end position="505"/>
    </location>
</feature>
<evidence type="ECO:0000259" key="18">
    <source>
        <dbReference type="PROSITE" id="PS50894"/>
    </source>
</evidence>
<feature type="domain" description="HPt" evidence="18">
    <location>
        <begin position="1331"/>
        <end position="1428"/>
    </location>
</feature>
<feature type="modified residue" description="Phosphohistidine" evidence="9">
    <location>
        <position position="1370"/>
    </location>
</feature>
<dbReference type="Gene3D" id="1.10.287.130">
    <property type="match status" value="1"/>
</dbReference>
<dbReference type="CDD" id="cd16922">
    <property type="entry name" value="HATPase_EvgS-ArcB-TorS-like"/>
    <property type="match status" value="1"/>
</dbReference>
<dbReference type="SMART" id="SM00086">
    <property type="entry name" value="PAC"/>
    <property type="match status" value="3"/>
</dbReference>
<name>A0ABX9WSD6_9GAMM</name>
<dbReference type="InterPro" id="IPR005467">
    <property type="entry name" value="His_kinase_dom"/>
</dbReference>
<comment type="caution">
    <text evidence="19">The sequence shown here is derived from an EMBL/GenBank/DDBJ whole genome shotgun (WGS) entry which is preliminary data.</text>
</comment>
<evidence type="ECO:0000256" key="7">
    <source>
        <dbReference type="ARBA" id="ARBA00023012"/>
    </source>
</evidence>
<dbReference type="CDD" id="cd00130">
    <property type="entry name" value="PAS"/>
    <property type="match status" value="3"/>
</dbReference>
<keyword evidence="5 12" id="KW-0812">Transmembrane</keyword>
<dbReference type="InterPro" id="IPR001610">
    <property type="entry name" value="PAC"/>
</dbReference>
<keyword evidence="11" id="KW-0175">Coiled coil</keyword>
<dbReference type="SUPFAM" id="SSF52172">
    <property type="entry name" value="CheY-like"/>
    <property type="match status" value="2"/>
</dbReference>
<evidence type="ECO:0000256" key="10">
    <source>
        <dbReference type="PROSITE-ProRule" id="PRU00169"/>
    </source>
</evidence>
<dbReference type="Pfam" id="PF03924">
    <property type="entry name" value="CHASE"/>
    <property type="match status" value="1"/>
</dbReference>
<evidence type="ECO:0000256" key="3">
    <source>
        <dbReference type="ARBA" id="ARBA00012438"/>
    </source>
</evidence>
<dbReference type="Gene3D" id="3.30.565.10">
    <property type="entry name" value="Histidine kinase-like ATPase, C-terminal domain"/>
    <property type="match status" value="1"/>
</dbReference>
<evidence type="ECO:0000259" key="15">
    <source>
        <dbReference type="PROSITE" id="PS50112"/>
    </source>
</evidence>
<dbReference type="InterPro" id="IPR003594">
    <property type="entry name" value="HATPase_dom"/>
</dbReference>
<dbReference type="InterPro" id="IPR036890">
    <property type="entry name" value="HATPase_C_sf"/>
</dbReference>
<dbReference type="InterPro" id="IPR036641">
    <property type="entry name" value="HPT_dom_sf"/>
</dbReference>
<dbReference type="InterPro" id="IPR035965">
    <property type="entry name" value="PAS-like_dom_sf"/>
</dbReference>
<organism evidence="19 20">
    <name type="scientific">Dickeya undicola</name>
    <dbReference type="NCBI Taxonomy" id="1577887"/>
    <lineage>
        <taxon>Bacteria</taxon>
        <taxon>Pseudomonadati</taxon>
        <taxon>Pseudomonadota</taxon>
        <taxon>Gammaproteobacteria</taxon>
        <taxon>Enterobacterales</taxon>
        <taxon>Pectobacteriaceae</taxon>
        <taxon>Dickeya</taxon>
    </lineage>
</organism>
<evidence type="ECO:0000256" key="2">
    <source>
        <dbReference type="ARBA" id="ARBA00004370"/>
    </source>
</evidence>
<dbReference type="SUPFAM" id="SSF55874">
    <property type="entry name" value="ATPase domain of HSP90 chaperone/DNA topoisomerase II/histidine kinase"/>
    <property type="match status" value="1"/>
</dbReference>
<keyword evidence="20" id="KW-1185">Reference proteome</keyword>
<dbReference type="CDD" id="cd17546">
    <property type="entry name" value="REC_hyHK_CKI1_RcsC-like"/>
    <property type="match status" value="2"/>
</dbReference>
<accession>A0ABX9WSD6</accession>
<dbReference type="Gene3D" id="2.10.70.100">
    <property type="match status" value="1"/>
</dbReference>
<evidence type="ECO:0000259" key="17">
    <source>
        <dbReference type="PROSITE" id="PS50839"/>
    </source>
</evidence>
<keyword evidence="4 10" id="KW-0597">Phosphoprotein</keyword>
<evidence type="ECO:0000256" key="4">
    <source>
        <dbReference type="ARBA" id="ARBA00022553"/>
    </source>
</evidence>
<dbReference type="EC" id="2.7.13.3" evidence="3"/>
<dbReference type="SMART" id="SM00387">
    <property type="entry name" value="HATPase_c"/>
    <property type="match status" value="1"/>
</dbReference>
<dbReference type="SMART" id="SM00388">
    <property type="entry name" value="HisKA"/>
    <property type="match status" value="1"/>
</dbReference>
<feature type="domain" description="PAC" evidence="16">
    <location>
        <begin position="729"/>
        <end position="781"/>
    </location>
</feature>
<evidence type="ECO:0000259" key="14">
    <source>
        <dbReference type="PROSITE" id="PS50110"/>
    </source>
</evidence>
<dbReference type="Pfam" id="PF13426">
    <property type="entry name" value="PAS_9"/>
    <property type="match status" value="1"/>
</dbReference>
<dbReference type="InterPro" id="IPR011006">
    <property type="entry name" value="CheY-like_superfamily"/>
</dbReference>
<dbReference type="PROSITE" id="PS50112">
    <property type="entry name" value="PAS"/>
    <property type="match status" value="2"/>
</dbReference>
<evidence type="ECO:0000259" key="16">
    <source>
        <dbReference type="PROSITE" id="PS50113"/>
    </source>
</evidence>
<evidence type="ECO:0000313" key="19">
    <source>
        <dbReference type="EMBL" id="RNM21731.1"/>
    </source>
</evidence>
<dbReference type="Pfam" id="PF00989">
    <property type="entry name" value="PAS"/>
    <property type="match status" value="1"/>
</dbReference>
<proteinExistence type="predicted"/>
<protein>
    <recommendedName>
        <fullName evidence="3">histidine kinase</fullName>
        <ecNumber evidence="3">2.7.13.3</ecNumber>
    </recommendedName>
</protein>
<evidence type="ECO:0000256" key="12">
    <source>
        <dbReference type="SAM" id="Phobius"/>
    </source>
</evidence>
<dbReference type="InterPro" id="IPR001789">
    <property type="entry name" value="Sig_transdc_resp-reg_receiver"/>
</dbReference>
<dbReference type="InterPro" id="IPR036097">
    <property type="entry name" value="HisK_dim/P_sf"/>
</dbReference>
<comment type="catalytic activity">
    <reaction evidence="1">
        <text>ATP + protein L-histidine = ADP + protein N-phospho-L-histidine.</text>
        <dbReference type="EC" id="2.7.13.3"/>
    </reaction>
</comment>
<dbReference type="CDD" id="cd00088">
    <property type="entry name" value="HPT"/>
    <property type="match status" value="1"/>
</dbReference>
<evidence type="ECO:0000256" key="9">
    <source>
        <dbReference type="PROSITE-ProRule" id="PRU00110"/>
    </source>
</evidence>
<evidence type="ECO:0000256" key="1">
    <source>
        <dbReference type="ARBA" id="ARBA00000085"/>
    </source>
</evidence>
<feature type="domain" description="Response regulatory" evidence="14">
    <location>
        <begin position="1185"/>
        <end position="1303"/>
    </location>
</feature>
<dbReference type="InterPro" id="IPR013655">
    <property type="entry name" value="PAS_fold_3"/>
</dbReference>
<dbReference type="SMART" id="SM00091">
    <property type="entry name" value="PAS"/>
    <property type="match status" value="3"/>
</dbReference>
<dbReference type="PANTHER" id="PTHR45339">
    <property type="entry name" value="HYBRID SIGNAL TRANSDUCTION HISTIDINE KINASE J"/>
    <property type="match status" value="1"/>
</dbReference>
<feature type="domain" description="CHASE" evidence="17">
    <location>
        <begin position="92"/>
        <end position="259"/>
    </location>
</feature>
<dbReference type="SMART" id="SM01079">
    <property type="entry name" value="CHASE"/>
    <property type="match status" value="1"/>
</dbReference>
<feature type="domain" description="PAS" evidence="15">
    <location>
        <begin position="357"/>
        <end position="411"/>
    </location>
</feature>
<gene>
    <name evidence="19" type="ORF">EFS38_15410</name>
</gene>
<dbReference type="Pfam" id="PF00512">
    <property type="entry name" value="HisKA"/>
    <property type="match status" value="1"/>
</dbReference>
<sequence>MLHLCGIGYMPELQIIKGTNNVRYTPWATALTLWVCLMLTALIGYVVHQVNEQRIQHAVASSASPIFDSVIDKINRYRYGLMETRSAVLAGGGEEIKPQGFHQYGLTLDLARDFPGAGGFGFIRRVPRAGLADYLARERDEHGEHFAITYSGDAQDELYVVEYLEPQNTGMARDAIGFDMASNLFRKRAADEAVIAGDAVITPPLSFGLSLDTVSHSFLLFLPIYQGGRIPPTDTERQEKVFGWSYAFISVNETMMEGLLHEGQEILRLSDVTELGAPVLFYHSTDSQGLYPYQRDVQIMGRVWRFTLSVTPDYLDNLNLLPLSSIMALGGLISILMVILVQMMLLRHSDRKQLREERNKLELIVESSPDGIIGKDINGNIISWNAGAERLFGYTRQEAVGRPLAELIIPDRLIREEVEILRRVRQGETVTAFETQRHRKDGTEFAVSATISPIRSASGDIVGASKTVRDISLQKEAEKRIRELNSDLERQVRQRTAELEEVNLLFSTVLSAAHESSIIATDLHGVIQLFNNGAERMLGYRAEEVVGKITPAILHDEQEIAQRGHELSEEFGQEISGFPVLIYKASQEQFEHHEWTYIRKDGSRFPVSLTVTTMRDKQGQRVGYLGVAADITQQKQAQESLERARDELLSSTRTLLIASQTAGLGIWRWNLADNSLEWNDKMYELYDWQPLQAQQHSLTFDHWKSRVHPEDVETTVVRLMAAVAEKKGHDLAFRIVRDDGSIRFIRGGSHIEEDANGNVVRMTGVNIDVTDDNMLKLRLIEAKEQADAASAAKSMFLANMSHEIRTPMNAVLGMLQLLLKNSLTPKQHDFASKAHIAATSLLSVLNDVLDYSKIEAGKLELEHRPFNLNYLMQHLAIVLSGNLRNNAVELLFDLDETLPPNIIGDELRLQQVLINLVSNAIKFTEKGQVVVKTALLGLDNDRLQVNISVTDSGIGISLEQQKRIFDGFTQAEASTSRRYGGTGLGLVISRRLVEQMGGSLEVTSQPGQGSTFSFSLSFPRDTATYWEPLHFAGPPPRVLVVDDNSVARALFVGMLRAMQADVESADGAEQAISMLAHASAQGQAFDVVVLDWLMPTMDGVALAHYIRQRMTLSPAPFIVLISAASHEDLPDTHEDSLLDQVISKPVTPQQLLQAISPFSDGKQRDSAPDVPASGDASLPALSGLSLLLVEDNPFNQTVAFELLVSEGAEVVIASGGEEGVDCVMNPARHFDAVLMDLQMPDIDGFEATRRIRANPALASLPIIAMTANVSPADKQACLAAGMNGHLGKPLDFSAVVKMLLQVTGRQAAAPQTPSLPKDDPLAQVLVRFGGNRELYTRLLQAFMPSFDQLLMTMRQQYAVLDWPGVMATLHTLKGTSGSVGFEQLYQRIVAVEASLKQAGESNKAALLEPLLATMEDLARQEYDAIRACLAVTDAAVAVNDSHTDASPEVSNAEILPLIAELSELLGSGNLRAMAVSGRLADALAAHETLRPLLTQLVQAVENMEFDEASRVLALIQDHGDVESLA</sequence>
<dbReference type="Gene3D" id="3.30.450.350">
    <property type="entry name" value="CHASE domain"/>
    <property type="match status" value="1"/>
</dbReference>
<feature type="domain" description="Response regulatory" evidence="14">
    <location>
        <begin position="1037"/>
        <end position="1159"/>
    </location>
</feature>
<dbReference type="Pfam" id="PF02518">
    <property type="entry name" value="HATPase_c"/>
    <property type="match status" value="1"/>
</dbReference>
<dbReference type="PROSITE" id="PS50109">
    <property type="entry name" value="HIS_KIN"/>
    <property type="match status" value="1"/>
</dbReference>
<dbReference type="PROSITE" id="PS50894">
    <property type="entry name" value="HPT"/>
    <property type="match status" value="1"/>
</dbReference>